<accession>A0A3Q3GJW4</accession>
<dbReference type="Proteomes" id="UP000264800">
    <property type="component" value="Unplaced"/>
</dbReference>
<protein>
    <submittedName>
        <fullName evidence="3">Uncharacterized protein</fullName>
    </submittedName>
</protein>
<dbReference type="AlphaFoldDB" id="A0A3Q3GJW4"/>
<dbReference type="InterPro" id="IPR008160">
    <property type="entry name" value="Collagen"/>
</dbReference>
<dbReference type="Pfam" id="PF01391">
    <property type="entry name" value="Collagen"/>
    <property type="match status" value="1"/>
</dbReference>
<evidence type="ECO:0000313" key="3">
    <source>
        <dbReference type="Ensembl" id="ENSKMAP00000023872.1"/>
    </source>
</evidence>
<reference evidence="3" key="1">
    <citation type="submission" date="2025-08" db="UniProtKB">
        <authorList>
            <consortium name="Ensembl"/>
        </authorList>
    </citation>
    <scope>IDENTIFICATION</scope>
</reference>
<dbReference type="GeneTree" id="ENSGT00940000179915"/>
<evidence type="ECO:0000313" key="4">
    <source>
        <dbReference type="Proteomes" id="UP000264800"/>
    </source>
</evidence>
<dbReference type="Ensembl" id="ENSKMAT00000024176.1">
    <property type="protein sequence ID" value="ENSKMAP00000023872.1"/>
    <property type="gene ID" value="ENSKMAG00000017701.1"/>
</dbReference>
<proteinExistence type="predicted"/>
<keyword evidence="4" id="KW-1185">Reference proteome</keyword>
<name>A0A3Q3GJW4_KRYMA</name>
<keyword evidence="2" id="KW-0732">Signal</keyword>
<feature type="signal peptide" evidence="2">
    <location>
        <begin position="1"/>
        <end position="15"/>
    </location>
</feature>
<sequence length="194" mass="21343">MSVLALIFTATLMQGDPGIPGERGLQGERGRIGDPGPVGPIGSPGEKGDPGPPGQLGRIQLLVSVEHFALNRLSLQIIKTLTVQHAFTACVTSSVLAACMKNGVSTAFCMEHQTKLCEGAQLFSWLTNNFLYTVFKWKDMYCMKSGIEIFSYIPSFTRLLKPKKLSLCKRVKTCNCIQTLYFNFRQFTITVTAV</sequence>
<reference evidence="3" key="2">
    <citation type="submission" date="2025-09" db="UniProtKB">
        <authorList>
            <consortium name="Ensembl"/>
        </authorList>
    </citation>
    <scope>IDENTIFICATION</scope>
</reference>
<feature type="region of interest" description="Disordered" evidence="1">
    <location>
        <begin position="18"/>
        <end position="53"/>
    </location>
</feature>
<evidence type="ECO:0000256" key="1">
    <source>
        <dbReference type="SAM" id="MobiDB-lite"/>
    </source>
</evidence>
<feature type="chain" id="PRO_5018628244" evidence="2">
    <location>
        <begin position="16"/>
        <end position="194"/>
    </location>
</feature>
<organism evidence="3 4">
    <name type="scientific">Kryptolebias marmoratus</name>
    <name type="common">Mangrove killifish</name>
    <name type="synonym">Rivulus marmoratus</name>
    <dbReference type="NCBI Taxonomy" id="37003"/>
    <lineage>
        <taxon>Eukaryota</taxon>
        <taxon>Metazoa</taxon>
        <taxon>Chordata</taxon>
        <taxon>Craniata</taxon>
        <taxon>Vertebrata</taxon>
        <taxon>Euteleostomi</taxon>
        <taxon>Actinopterygii</taxon>
        <taxon>Neopterygii</taxon>
        <taxon>Teleostei</taxon>
        <taxon>Neoteleostei</taxon>
        <taxon>Acanthomorphata</taxon>
        <taxon>Ovalentaria</taxon>
        <taxon>Atherinomorphae</taxon>
        <taxon>Cyprinodontiformes</taxon>
        <taxon>Rivulidae</taxon>
        <taxon>Kryptolebias</taxon>
    </lineage>
</organism>
<evidence type="ECO:0000256" key="2">
    <source>
        <dbReference type="SAM" id="SignalP"/>
    </source>
</evidence>